<dbReference type="GeneID" id="33554312"/>
<dbReference type="InParanoid" id="A0A1Y1UMV9"/>
<accession>A0A1Y1UMV9</accession>
<name>A0A1Y1UMV9_9TREE</name>
<evidence type="ECO:0000313" key="3">
    <source>
        <dbReference type="Proteomes" id="UP000193218"/>
    </source>
</evidence>
<gene>
    <name evidence="2" type="ORF">BD324DRAFT_328804</name>
</gene>
<sequence length="486" mass="56144">MKHHVPYRGAFYTRSRWSTENGVVVYNARWQMYRAYLQLLRLIPDPHLWAYLQPRFRKLCAIERPASKELPPEPDLVGSVAEIEEAYRVWRLAVRNHHEEAIGWTTSLSECKKELNRLRAAVATHPHALLRLIQDAYGQTPSSPLRKELLWAVSESSPPEPQSDEIYELLGEDRTPIPAALEPLAAKREIPNRGVKIRTQRPYHQGKAQNLTAWQRRWSILSPPIYLPKGSGVSCGWEDKGIVVGMRALAGVGNVWLRDRHFRVTDPGRLAKLIPKRLTILDGPHQLPTFQLLSPIMRRIFPIKITKPTLREPPYPQPERHETRNERHLWAGAVPLTSRILRTAYESVWLRLNFTRPVSHDNLDRWVKCSYEEMKAWEAGEDIPASSQPSSGSAPTRPHKFGTITSQEEEALRGSPRRSSGVEDTVYKSAGGDRLLASRIKFQQWQSTRLEEMRRLKEPQNWLFMQTTLLRWMARWEQMQQLSSTG</sequence>
<dbReference type="Proteomes" id="UP000193218">
    <property type="component" value="Unassembled WGS sequence"/>
</dbReference>
<dbReference type="EMBL" id="NBSH01000003">
    <property type="protein sequence ID" value="ORX39391.1"/>
    <property type="molecule type" value="Genomic_DNA"/>
</dbReference>
<organism evidence="2 3">
    <name type="scientific">Kockovaella imperatae</name>
    <dbReference type="NCBI Taxonomy" id="4999"/>
    <lineage>
        <taxon>Eukaryota</taxon>
        <taxon>Fungi</taxon>
        <taxon>Dikarya</taxon>
        <taxon>Basidiomycota</taxon>
        <taxon>Agaricomycotina</taxon>
        <taxon>Tremellomycetes</taxon>
        <taxon>Tremellales</taxon>
        <taxon>Cuniculitremaceae</taxon>
        <taxon>Kockovaella</taxon>
    </lineage>
</organism>
<feature type="region of interest" description="Disordered" evidence="1">
    <location>
        <begin position="382"/>
        <end position="424"/>
    </location>
</feature>
<reference evidence="2 3" key="1">
    <citation type="submission" date="2017-03" db="EMBL/GenBank/DDBJ databases">
        <title>Widespread Adenine N6-methylation of Active Genes in Fungi.</title>
        <authorList>
            <consortium name="DOE Joint Genome Institute"/>
            <person name="Mondo S.J."/>
            <person name="Dannebaum R.O."/>
            <person name="Kuo R.C."/>
            <person name="Louie K.B."/>
            <person name="Bewick A.J."/>
            <person name="Labutti K."/>
            <person name="Haridas S."/>
            <person name="Kuo A."/>
            <person name="Salamov A."/>
            <person name="Ahrendt S.R."/>
            <person name="Lau R."/>
            <person name="Bowen B.P."/>
            <person name="Lipzen A."/>
            <person name="Sullivan W."/>
            <person name="Andreopoulos W.B."/>
            <person name="Clum A."/>
            <person name="Lindquist E."/>
            <person name="Daum C."/>
            <person name="Northen T.R."/>
            <person name="Ramamoorthy G."/>
            <person name="Schmitz R.J."/>
            <person name="Gryganskyi A."/>
            <person name="Culley D."/>
            <person name="Magnuson J."/>
            <person name="James T.Y."/>
            <person name="O'Malley M.A."/>
            <person name="Stajich J.E."/>
            <person name="Spatafora J.W."/>
            <person name="Visel A."/>
            <person name="Grigoriev I.V."/>
        </authorList>
    </citation>
    <scope>NUCLEOTIDE SEQUENCE [LARGE SCALE GENOMIC DNA]</scope>
    <source>
        <strain evidence="2 3">NRRL Y-17943</strain>
    </source>
</reference>
<dbReference type="OrthoDB" id="2575565at2759"/>
<comment type="caution">
    <text evidence="2">The sequence shown here is derived from an EMBL/GenBank/DDBJ whole genome shotgun (WGS) entry which is preliminary data.</text>
</comment>
<evidence type="ECO:0000313" key="2">
    <source>
        <dbReference type="EMBL" id="ORX39391.1"/>
    </source>
</evidence>
<evidence type="ECO:0000256" key="1">
    <source>
        <dbReference type="SAM" id="MobiDB-lite"/>
    </source>
</evidence>
<protein>
    <submittedName>
        <fullName evidence="2">Uncharacterized protein</fullName>
    </submittedName>
</protein>
<feature type="compositionally biased region" description="Low complexity" evidence="1">
    <location>
        <begin position="384"/>
        <end position="395"/>
    </location>
</feature>
<proteinExistence type="predicted"/>
<keyword evidence="3" id="KW-1185">Reference proteome</keyword>
<dbReference type="RefSeq" id="XP_021873254.1">
    <property type="nucleotide sequence ID" value="XM_022012504.1"/>
</dbReference>
<dbReference type="AlphaFoldDB" id="A0A1Y1UMV9"/>